<reference evidence="1" key="1">
    <citation type="submission" date="2020-05" db="UniProtKB">
        <authorList>
            <consortium name="EnsemblMetazoa"/>
        </authorList>
    </citation>
    <scope>IDENTIFICATION</scope>
    <source>
        <strain evidence="1">Aabys</strain>
    </source>
</reference>
<dbReference type="KEGG" id="mde:101899193"/>
<organism evidence="1">
    <name type="scientific">Musca domestica</name>
    <name type="common">House fly</name>
    <dbReference type="NCBI Taxonomy" id="7370"/>
    <lineage>
        <taxon>Eukaryota</taxon>
        <taxon>Metazoa</taxon>
        <taxon>Ecdysozoa</taxon>
        <taxon>Arthropoda</taxon>
        <taxon>Hexapoda</taxon>
        <taxon>Insecta</taxon>
        <taxon>Pterygota</taxon>
        <taxon>Neoptera</taxon>
        <taxon>Endopterygota</taxon>
        <taxon>Diptera</taxon>
        <taxon>Brachycera</taxon>
        <taxon>Muscomorpha</taxon>
        <taxon>Muscoidea</taxon>
        <taxon>Muscidae</taxon>
        <taxon>Musca</taxon>
    </lineage>
</organism>
<accession>A0A1I8MZT8</accession>
<evidence type="ECO:0000313" key="2">
    <source>
        <dbReference type="Proteomes" id="UP001652621"/>
    </source>
</evidence>
<dbReference type="VEuPathDB" id="VectorBase:MDOMA2_016197"/>
<evidence type="ECO:0000313" key="3">
    <source>
        <dbReference type="RefSeq" id="XP_005187172.1"/>
    </source>
</evidence>
<sequence>MSSYKGTAVRLLKCFCGCQDMTPEEVQRIYYLTLQATLIDRQAVKLFKSYLQRNRCGDKSLSEQYIEVYELCGEYMKPHIGVITLDELDELVDLGLPRELEKELNEQIKTGDSDKITRCLLRVQGTLRNAIEESEEYKGYRDALAEKLSQL</sequence>
<dbReference type="AlphaFoldDB" id="A0A1I8MZT8"/>
<proteinExistence type="predicted"/>
<keyword evidence="2" id="KW-1185">Reference proteome</keyword>
<dbReference type="Proteomes" id="UP001652621">
    <property type="component" value="Unplaced"/>
</dbReference>
<dbReference type="OrthoDB" id="7770343at2759"/>
<dbReference type="GeneID" id="101899193"/>
<dbReference type="VEuPathDB" id="VectorBase:MDOA010076"/>
<reference evidence="3" key="2">
    <citation type="submission" date="2025-04" db="UniProtKB">
        <authorList>
            <consortium name="RefSeq"/>
        </authorList>
    </citation>
    <scope>IDENTIFICATION</scope>
    <source>
        <strain evidence="3">Aabys</strain>
    </source>
</reference>
<dbReference type="eggNOG" id="ENOG502T8GD">
    <property type="taxonomic scope" value="Eukaryota"/>
</dbReference>
<dbReference type="EnsemblMetazoa" id="MDOA010076-RA">
    <property type="protein sequence ID" value="MDOA010076-PA"/>
    <property type="gene ID" value="MDOA010076"/>
</dbReference>
<gene>
    <name evidence="1" type="primary">101899193</name>
    <name evidence="3" type="synonym">LOC101899193</name>
</gene>
<protein>
    <submittedName>
        <fullName evidence="3">Uncharacterized protein LOC101899193 isoform X1</fullName>
    </submittedName>
</protein>
<evidence type="ECO:0000313" key="1">
    <source>
        <dbReference type="EnsemblMetazoa" id="MDOA010076-PA"/>
    </source>
</evidence>
<dbReference type="RefSeq" id="XP_005187172.1">
    <property type="nucleotide sequence ID" value="XM_005187115.3"/>
</dbReference>
<name>A0A1I8MZT8_MUSDO</name>